<evidence type="ECO:0000313" key="2">
    <source>
        <dbReference type="EMBL" id="MBE9193353.1"/>
    </source>
</evidence>
<feature type="domain" description="Competence protein CoiA-like N-terminal" evidence="1">
    <location>
        <begin position="23"/>
        <end position="56"/>
    </location>
</feature>
<protein>
    <submittedName>
        <fullName evidence="2">GIY-YIG nuclease family protein</fullName>
    </submittedName>
</protein>
<dbReference type="InterPro" id="IPR057253">
    <property type="entry name" value="CoiA-like_N"/>
</dbReference>
<evidence type="ECO:0000259" key="1">
    <source>
        <dbReference type="Pfam" id="PF25164"/>
    </source>
</evidence>
<comment type="caution">
    <text evidence="2">The sequence shown here is derived from an EMBL/GenBank/DDBJ whole genome shotgun (WGS) entry which is preliminary data.</text>
</comment>
<keyword evidence="3" id="KW-1185">Reference proteome</keyword>
<dbReference type="Proteomes" id="UP000651156">
    <property type="component" value="Unassembled WGS sequence"/>
</dbReference>
<sequence>MWLRYGVDANNILVDVEDIASGKTQLICPYCGGKLTAKKGRIKEHHFAHTEESCQFMVVNKHRELPTLPLYDSFNIRLSGEDLEQLKVLWREYGAKGCSILHFAVPKQFVWHGLLHSVESSALEYQFTHLGQIPVAALPLELFNYVQEPLLLEKLYKLKQKAELASNSSLFFLERLVDYKIYCAQYQKILRQTLYYLQIKADGNILHKIGVTQRSIEQRLVEIQRDLKQHFRSVAIEILGTWSHRGNVELCSTKY</sequence>
<reference evidence="2 3" key="1">
    <citation type="submission" date="2020-10" db="EMBL/GenBank/DDBJ databases">
        <authorList>
            <person name="Castelo-Branco R."/>
            <person name="Eusebio N."/>
            <person name="Adriana R."/>
            <person name="Vieira A."/>
            <person name="Brugerolle De Fraissinette N."/>
            <person name="Rezende De Castro R."/>
            <person name="Schneider M.P."/>
            <person name="Vasconcelos V."/>
            <person name="Leao P.N."/>
        </authorList>
    </citation>
    <scope>NUCLEOTIDE SEQUENCE [LARGE SCALE GENOMIC DNA]</scope>
    <source>
        <strain evidence="2 3">LEGE 06123</strain>
    </source>
</reference>
<accession>A0ABR9UYG3</accession>
<gene>
    <name evidence="2" type="ORF">IQ230_24025</name>
</gene>
<dbReference type="EMBL" id="JADEWN010000089">
    <property type="protein sequence ID" value="MBE9193353.1"/>
    <property type="molecule type" value="Genomic_DNA"/>
</dbReference>
<organism evidence="2 3">
    <name type="scientific">Gloeocapsopsis crepidinum LEGE 06123</name>
    <dbReference type="NCBI Taxonomy" id="588587"/>
    <lineage>
        <taxon>Bacteria</taxon>
        <taxon>Bacillati</taxon>
        <taxon>Cyanobacteriota</taxon>
        <taxon>Cyanophyceae</taxon>
        <taxon>Oscillatoriophycideae</taxon>
        <taxon>Chroococcales</taxon>
        <taxon>Chroococcaceae</taxon>
        <taxon>Gloeocapsopsis</taxon>
    </lineage>
</organism>
<dbReference type="RefSeq" id="WP_193934738.1">
    <property type="nucleotide sequence ID" value="NZ_CAWPMZ010000138.1"/>
</dbReference>
<name>A0ABR9UYG3_9CHRO</name>
<proteinExistence type="predicted"/>
<dbReference type="Pfam" id="PF25164">
    <property type="entry name" value="CoiA_N"/>
    <property type="match status" value="1"/>
</dbReference>
<evidence type="ECO:0000313" key="3">
    <source>
        <dbReference type="Proteomes" id="UP000651156"/>
    </source>
</evidence>